<evidence type="ECO:0000313" key="1">
    <source>
        <dbReference type="EMBL" id="RNL78825.1"/>
    </source>
</evidence>
<name>A0A3N0DT63_9ACTN</name>
<dbReference type="Proteomes" id="UP000277094">
    <property type="component" value="Unassembled WGS sequence"/>
</dbReference>
<comment type="caution">
    <text evidence="1">The sequence shown here is derived from an EMBL/GenBank/DDBJ whole genome shotgun (WGS) entry which is preliminary data.</text>
</comment>
<keyword evidence="2" id="KW-1185">Reference proteome</keyword>
<dbReference type="OrthoDB" id="3789392at2"/>
<protein>
    <submittedName>
        <fullName evidence="1">Uncharacterized protein</fullName>
    </submittedName>
</protein>
<sequence>MEVEIGPSVAGRWFSIRAEYQHFGPLRTLVGVVREMLFTFATIALFFDDWDPKRFCDVKVVRRDSGVVVSVFSYDHLWDADIHVRDLRQRLLDEPVFDFCRDIGLDIAHVAGAGQDPDPALAVRWVRISRRQRQRLARE</sequence>
<evidence type="ECO:0000313" key="2">
    <source>
        <dbReference type="Proteomes" id="UP000277094"/>
    </source>
</evidence>
<proteinExistence type="predicted"/>
<dbReference type="RefSeq" id="WP_123233327.1">
    <property type="nucleotide sequence ID" value="NZ_RJSG01000002.1"/>
</dbReference>
<accession>A0A3N0DT63</accession>
<organism evidence="1 2">
    <name type="scientific">Nocardioides marmorisolisilvae</name>
    <dbReference type="NCBI Taxonomy" id="1542737"/>
    <lineage>
        <taxon>Bacteria</taxon>
        <taxon>Bacillati</taxon>
        <taxon>Actinomycetota</taxon>
        <taxon>Actinomycetes</taxon>
        <taxon>Propionibacteriales</taxon>
        <taxon>Nocardioidaceae</taxon>
        <taxon>Nocardioides</taxon>
    </lineage>
</organism>
<reference evidence="1 2" key="1">
    <citation type="submission" date="2018-11" db="EMBL/GenBank/DDBJ databases">
        <authorList>
            <person name="Li F."/>
        </authorList>
    </citation>
    <scope>NUCLEOTIDE SEQUENCE [LARGE SCALE GENOMIC DNA]</scope>
    <source>
        <strain evidence="1 2">KIS18-7</strain>
    </source>
</reference>
<dbReference type="AlphaFoldDB" id="A0A3N0DT63"/>
<dbReference type="EMBL" id="RJSG01000002">
    <property type="protein sequence ID" value="RNL78825.1"/>
    <property type="molecule type" value="Genomic_DNA"/>
</dbReference>
<gene>
    <name evidence="1" type="ORF">EFL95_07100</name>
</gene>